<evidence type="ECO:0000256" key="6">
    <source>
        <dbReference type="ARBA" id="ARBA00023136"/>
    </source>
</evidence>
<feature type="compositionally biased region" description="Low complexity" evidence="10">
    <location>
        <begin position="421"/>
        <end position="434"/>
    </location>
</feature>
<keyword evidence="6" id="KW-0472">Membrane</keyword>
<feature type="compositionally biased region" description="Low complexity" evidence="10">
    <location>
        <begin position="34"/>
        <end position="46"/>
    </location>
</feature>
<dbReference type="InterPro" id="IPR001683">
    <property type="entry name" value="PX_dom"/>
</dbReference>
<gene>
    <name evidence="12" type="ORF">FA10DRAFT_269061</name>
</gene>
<comment type="similarity">
    <text evidence="3">Belongs to the YPT35 family.</text>
</comment>
<dbReference type="RefSeq" id="XP_025374965.1">
    <property type="nucleotide sequence ID" value="XM_025522596.1"/>
</dbReference>
<dbReference type="InterPro" id="IPR037917">
    <property type="entry name" value="Ypt35_PX"/>
</dbReference>
<feature type="domain" description="PX" evidence="11">
    <location>
        <begin position="466"/>
        <end position="597"/>
    </location>
</feature>
<dbReference type="AlphaFoldDB" id="A0A316YEC5"/>
<evidence type="ECO:0000313" key="13">
    <source>
        <dbReference type="Proteomes" id="UP000245768"/>
    </source>
</evidence>
<feature type="region of interest" description="Disordered" evidence="10">
    <location>
        <begin position="388"/>
        <end position="459"/>
    </location>
</feature>
<dbReference type="SMART" id="SM00312">
    <property type="entry name" value="PX"/>
    <property type="match status" value="1"/>
</dbReference>
<keyword evidence="5" id="KW-0967">Endosome</keyword>
<dbReference type="Pfam" id="PF00787">
    <property type="entry name" value="PX"/>
    <property type="match status" value="1"/>
</dbReference>
<evidence type="ECO:0000256" key="8">
    <source>
        <dbReference type="ARBA" id="ARBA00033774"/>
    </source>
</evidence>
<feature type="compositionally biased region" description="Polar residues" evidence="10">
    <location>
        <begin position="409"/>
        <end position="420"/>
    </location>
</feature>
<feature type="compositionally biased region" description="Low complexity" evidence="10">
    <location>
        <begin position="261"/>
        <end position="280"/>
    </location>
</feature>
<reference evidence="12" key="1">
    <citation type="journal article" date="2018" name="Mol. Biol. Evol.">
        <title>Broad Genomic Sampling Reveals a Smut Pathogenic Ancestry of the Fungal Clade Ustilaginomycotina.</title>
        <authorList>
            <person name="Kijpornyongpan T."/>
            <person name="Mondo S.J."/>
            <person name="Barry K."/>
            <person name="Sandor L."/>
            <person name="Lee J."/>
            <person name="Lipzen A."/>
            <person name="Pangilinan J."/>
            <person name="LaButti K."/>
            <person name="Hainaut M."/>
            <person name="Henrissat B."/>
            <person name="Grigoriev I.V."/>
            <person name="Spatafora J.W."/>
            <person name="Aime M.C."/>
        </authorList>
    </citation>
    <scope>NUCLEOTIDE SEQUENCE [LARGE SCALE GENOMIC DNA]</scope>
    <source>
        <strain evidence="12">MCA 4198</strain>
    </source>
</reference>
<proteinExistence type="inferred from homology"/>
<evidence type="ECO:0000256" key="2">
    <source>
        <dbReference type="ARBA" id="ARBA00004177"/>
    </source>
</evidence>
<dbReference type="CDD" id="cd07280">
    <property type="entry name" value="PX_YPT35"/>
    <property type="match status" value="1"/>
</dbReference>
<dbReference type="GO" id="GO:0005774">
    <property type="term" value="C:vacuolar membrane"/>
    <property type="evidence" value="ECO:0007669"/>
    <property type="project" value="UniProtKB-SubCell"/>
</dbReference>
<evidence type="ECO:0000256" key="5">
    <source>
        <dbReference type="ARBA" id="ARBA00022753"/>
    </source>
</evidence>
<dbReference type="OrthoDB" id="10254720at2759"/>
<organism evidence="12 13">
    <name type="scientific">Acaromyces ingoldii</name>
    <dbReference type="NCBI Taxonomy" id="215250"/>
    <lineage>
        <taxon>Eukaryota</taxon>
        <taxon>Fungi</taxon>
        <taxon>Dikarya</taxon>
        <taxon>Basidiomycota</taxon>
        <taxon>Ustilaginomycotina</taxon>
        <taxon>Exobasidiomycetes</taxon>
        <taxon>Exobasidiales</taxon>
        <taxon>Cryptobasidiaceae</taxon>
        <taxon>Acaromyces</taxon>
    </lineage>
</organism>
<evidence type="ECO:0000256" key="4">
    <source>
        <dbReference type="ARBA" id="ARBA00022554"/>
    </source>
</evidence>
<evidence type="ECO:0000256" key="9">
    <source>
        <dbReference type="ARBA" id="ARBA00033785"/>
    </source>
</evidence>
<evidence type="ECO:0000256" key="10">
    <source>
        <dbReference type="SAM" id="MobiDB-lite"/>
    </source>
</evidence>
<comment type="subcellular location">
    <subcellularLocation>
        <location evidence="2">Endosome</location>
    </subcellularLocation>
    <subcellularLocation>
        <location evidence="1">Vacuole membrane</location>
        <topology evidence="1">Peripheral membrane protein</topology>
    </subcellularLocation>
</comment>
<feature type="region of interest" description="Disordered" evidence="10">
    <location>
        <begin position="23"/>
        <end position="56"/>
    </location>
</feature>
<dbReference type="PROSITE" id="PS50195">
    <property type="entry name" value="PX"/>
    <property type="match status" value="1"/>
</dbReference>
<comment type="function">
    <text evidence="7">Recruits the lipid transfer protein VPS13 to endosomal and vacuolar membranes.</text>
</comment>
<dbReference type="STRING" id="215250.A0A316YEC5"/>
<feature type="region of interest" description="Disordered" evidence="10">
    <location>
        <begin position="72"/>
        <end position="97"/>
    </location>
</feature>
<name>A0A316YEC5_9BASI</name>
<dbReference type="GO" id="GO:0010008">
    <property type="term" value="C:endosome membrane"/>
    <property type="evidence" value="ECO:0007669"/>
    <property type="project" value="UniProtKB-SubCell"/>
</dbReference>
<dbReference type="GeneID" id="37044512"/>
<feature type="region of interest" description="Disordered" evidence="10">
    <location>
        <begin position="520"/>
        <end position="554"/>
    </location>
</feature>
<accession>A0A316YEC5</accession>
<sequence length="597" mass="63159">MATALEGFSSLAEELAQATSDLIELGGNRGQNGAAAASSSSAGVAESAKRRDLRPDRLDLGHAIAVSPSARLTPVFDDDGDTAKKAEGKKSSRLASSSQIVLEQELGGDDDGDDALPSAGLSQVIASVKSSAQHHHEHRSHIQVSTLPASADFDRRYSPFLESHKAMMKRRVIDGDSTATNAHNTESTASLSSSDNISARLAEDAGSGSRESASYDLSAHGLKRGDAGPPSFFLESFPDSNQDLRLSSAQREEETEEASETENASLPAADASPPTASAKALPRPKALFALASRPSERSIVSAQQSDDPAVTVKLYGNRRRQREAEGLPADSLPVEAKAAAPALTRAAALFSTPLVPSLEEETISGRNLSGTTASSQVDLATSALLSSSLDSDGEHEQEGEGESIAERASLSSLPATSLKTSSSQGGASSGSPSGTRRRSRSRSSFSASSQLAIDEEASPSAPLRPFARDVKLGGFSVVGDRARGYVCYEVRIITTTGTTMSILRRFSDFVRLRQALMAECTGSERDRSGSSSRASPSSSKSKRVPPALPPKRTGLLHKYASDHLEKRRRALQQWLIVVMLDSRWGASRALRQWVVSD</sequence>
<feature type="compositionally biased region" description="Basic and acidic residues" evidence="10">
    <location>
        <begin position="81"/>
        <end position="90"/>
    </location>
</feature>
<feature type="region of interest" description="Disordered" evidence="10">
    <location>
        <begin position="177"/>
        <end position="196"/>
    </location>
</feature>
<dbReference type="Proteomes" id="UP000245768">
    <property type="component" value="Unassembled WGS sequence"/>
</dbReference>
<dbReference type="Gene3D" id="3.30.1520.10">
    <property type="entry name" value="Phox-like domain"/>
    <property type="match status" value="1"/>
</dbReference>
<evidence type="ECO:0000256" key="1">
    <source>
        <dbReference type="ARBA" id="ARBA00004148"/>
    </source>
</evidence>
<feature type="region of interest" description="Disordered" evidence="10">
    <location>
        <begin position="245"/>
        <end position="280"/>
    </location>
</feature>
<dbReference type="EMBL" id="KZ819639">
    <property type="protein sequence ID" value="PWN87767.1"/>
    <property type="molecule type" value="Genomic_DNA"/>
</dbReference>
<keyword evidence="4" id="KW-0926">Vacuole</keyword>
<evidence type="ECO:0000259" key="11">
    <source>
        <dbReference type="PROSITE" id="PS50195"/>
    </source>
</evidence>
<evidence type="ECO:0000256" key="3">
    <source>
        <dbReference type="ARBA" id="ARBA00007426"/>
    </source>
</evidence>
<feature type="compositionally biased region" description="Basic and acidic residues" evidence="10">
    <location>
        <begin position="47"/>
        <end position="56"/>
    </location>
</feature>
<dbReference type="SUPFAM" id="SSF64268">
    <property type="entry name" value="PX domain"/>
    <property type="match status" value="1"/>
</dbReference>
<feature type="compositionally biased region" description="Low complexity" evidence="10">
    <location>
        <begin position="529"/>
        <end position="539"/>
    </location>
</feature>
<keyword evidence="13" id="KW-1185">Reference proteome</keyword>
<evidence type="ECO:0000256" key="7">
    <source>
        <dbReference type="ARBA" id="ARBA00033728"/>
    </source>
</evidence>
<dbReference type="GO" id="GO:0032266">
    <property type="term" value="F:phosphatidylinositol-3-phosphate binding"/>
    <property type="evidence" value="ECO:0007669"/>
    <property type="project" value="InterPro"/>
</dbReference>
<evidence type="ECO:0000313" key="12">
    <source>
        <dbReference type="EMBL" id="PWN87767.1"/>
    </source>
</evidence>
<protein>
    <recommendedName>
        <fullName evidence="8">Endosomal/vacuolar adapter protein YPT35</fullName>
    </recommendedName>
    <alternativeName>
        <fullName evidence="9">PX domain-containing protein YPT35</fullName>
    </alternativeName>
</protein>
<dbReference type="InterPro" id="IPR036871">
    <property type="entry name" value="PX_dom_sf"/>
</dbReference>
<dbReference type="InParanoid" id="A0A316YEC5"/>